<feature type="chain" id="PRO_5035170766" evidence="1">
    <location>
        <begin position="20"/>
        <end position="112"/>
    </location>
</feature>
<proteinExistence type="predicted"/>
<keyword evidence="3" id="KW-1185">Reference proteome</keyword>
<evidence type="ECO:0000313" key="3">
    <source>
        <dbReference type="Proteomes" id="UP000708208"/>
    </source>
</evidence>
<reference evidence="2" key="1">
    <citation type="submission" date="2021-06" db="EMBL/GenBank/DDBJ databases">
        <authorList>
            <person name="Hodson N. C."/>
            <person name="Mongue J. A."/>
            <person name="Jaron S. K."/>
        </authorList>
    </citation>
    <scope>NUCLEOTIDE SEQUENCE</scope>
</reference>
<name>A0A8J2NXJ0_9HEXA</name>
<feature type="non-terminal residue" evidence="2">
    <location>
        <position position="1"/>
    </location>
</feature>
<evidence type="ECO:0000256" key="1">
    <source>
        <dbReference type="SAM" id="SignalP"/>
    </source>
</evidence>
<dbReference type="Proteomes" id="UP000708208">
    <property type="component" value="Unassembled WGS sequence"/>
</dbReference>
<evidence type="ECO:0000313" key="2">
    <source>
        <dbReference type="EMBL" id="CAG7722463.1"/>
    </source>
</evidence>
<sequence>MLKLSFLQLVAMAVLSTTANLLLQIKDEVNDIMEWFLAAETHHIPALEHTDESVAPKIALVSPKPEDEKPVGFEIQDVTDGGCHSAPLNTAKILGTKTPYSSEGTNKLVTPS</sequence>
<dbReference type="EMBL" id="CAJVCH010089602">
    <property type="protein sequence ID" value="CAG7722463.1"/>
    <property type="molecule type" value="Genomic_DNA"/>
</dbReference>
<feature type="signal peptide" evidence="1">
    <location>
        <begin position="1"/>
        <end position="19"/>
    </location>
</feature>
<comment type="caution">
    <text evidence="2">The sequence shown here is derived from an EMBL/GenBank/DDBJ whole genome shotgun (WGS) entry which is preliminary data.</text>
</comment>
<dbReference type="AlphaFoldDB" id="A0A8J2NXJ0"/>
<keyword evidence="1" id="KW-0732">Signal</keyword>
<gene>
    <name evidence="2" type="ORF">AFUS01_LOCUS11594</name>
</gene>
<protein>
    <submittedName>
        <fullName evidence="2">Uncharacterized protein</fullName>
    </submittedName>
</protein>
<organism evidence="2 3">
    <name type="scientific">Allacma fusca</name>
    <dbReference type="NCBI Taxonomy" id="39272"/>
    <lineage>
        <taxon>Eukaryota</taxon>
        <taxon>Metazoa</taxon>
        <taxon>Ecdysozoa</taxon>
        <taxon>Arthropoda</taxon>
        <taxon>Hexapoda</taxon>
        <taxon>Collembola</taxon>
        <taxon>Symphypleona</taxon>
        <taxon>Sminthuridae</taxon>
        <taxon>Allacma</taxon>
    </lineage>
</organism>
<accession>A0A8J2NXJ0</accession>